<sequence length="235" mass="26284">LSNDNVALTDEDWSQFACHVVDAAMKGNRELAVDIAVIAIGHESFQSTFAERIKEMMSNYVLSERKAEEGIVELIALLLITKWPREHARCGLESNAILFSIISSIKGWLMAVIGETDEVEEVESSCACALYEVCRYAQRKMWMNWPELVDECYDAAGDALTSNITLSKEARKALLDALIMIQGWTSRNAKTLVNVSTQTEARKALLDALIMIQGWTSRNAKTLVNVSTQTYKTRI</sequence>
<protein>
    <submittedName>
        <fullName evidence="2">Importin N-terminal domain-containing protein</fullName>
    </submittedName>
</protein>
<evidence type="ECO:0000313" key="2">
    <source>
        <dbReference type="WBParaSite" id="GPUH_0001165301-mRNA-1"/>
    </source>
</evidence>
<accession>A0A183DSE8</accession>
<dbReference type="WBParaSite" id="GPUH_0001165301-mRNA-1">
    <property type="protein sequence ID" value="GPUH_0001165301-mRNA-1"/>
    <property type="gene ID" value="GPUH_0001165301"/>
</dbReference>
<organism evidence="2">
    <name type="scientific">Gongylonema pulchrum</name>
    <dbReference type="NCBI Taxonomy" id="637853"/>
    <lineage>
        <taxon>Eukaryota</taxon>
        <taxon>Metazoa</taxon>
        <taxon>Ecdysozoa</taxon>
        <taxon>Nematoda</taxon>
        <taxon>Chromadorea</taxon>
        <taxon>Rhabditida</taxon>
        <taxon>Spirurina</taxon>
        <taxon>Spiruromorpha</taxon>
        <taxon>Spiruroidea</taxon>
        <taxon>Gongylonematidae</taxon>
        <taxon>Gongylonema</taxon>
    </lineage>
</organism>
<dbReference type="Pfam" id="PF24628">
    <property type="entry name" value="DUF7627"/>
    <property type="match status" value="1"/>
</dbReference>
<evidence type="ECO:0000259" key="1">
    <source>
        <dbReference type="Pfam" id="PF24628"/>
    </source>
</evidence>
<dbReference type="InterPro" id="IPR056044">
    <property type="entry name" value="DUF7627"/>
</dbReference>
<name>A0A183DSE8_9BILA</name>
<dbReference type="AlphaFoldDB" id="A0A183DSE8"/>
<feature type="domain" description="DUF7627" evidence="1">
    <location>
        <begin position="3"/>
        <end position="191"/>
    </location>
</feature>
<proteinExistence type="predicted"/>
<reference evidence="2" key="1">
    <citation type="submission" date="2016-06" db="UniProtKB">
        <authorList>
            <consortium name="WormBaseParasite"/>
        </authorList>
    </citation>
    <scope>IDENTIFICATION</scope>
</reference>